<name>A0A1I6P3Z2_9EURY</name>
<keyword evidence="2" id="KW-0472">Membrane</keyword>
<reference evidence="4" key="1">
    <citation type="submission" date="2016-10" db="EMBL/GenBank/DDBJ databases">
        <authorList>
            <person name="Varghese N."/>
            <person name="Submissions S."/>
        </authorList>
    </citation>
    <scope>NUCLEOTIDE SEQUENCE [LARGE SCALE GENOMIC DNA]</scope>
    <source>
        <strain evidence="4">DSM 22427</strain>
    </source>
</reference>
<proteinExistence type="predicted"/>
<keyword evidence="2" id="KW-0812">Transmembrane</keyword>
<protein>
    <submittedName>
        <fullName evidence="3">Uncharacterized protein</fullName>
    </submittedName>
</protein>
<evidence type="ECO:0000313" key="3">
    <source>
        <dbReference type="EMBL" id="SFS34885.1"/>
    </source>
</evidence>
<evidence type="ECO:0000256" key="1">
    <source>
        <dbReference type="SAM" id="MobiDB-lite"/>
    </source>
</evidence>
<dbReference type="EMBL" id="FOZS01000001">
    <property type="protein sequence ID" value="SFS34885.1"/>
    <property type="molecule type" value="Genomic_DNA"/>
</dbReference>
<dbReference type="RefSeq" id="WP_092900624.1">
    <property type="nucleotide sequence ID" value="NZ_FOZS01000001.1"/>
</dbReference>
<gene>
    <name evidence="3" type="ORF">SAMN04488556_0305</name>
</gene>
<dbReference type="OrthoDB" id="202242at2157"/>
<evidence type="ECO:0000256" key="2">
    <source>
        <dbReference type="SAM" id="Phobius"/>
    </source>
</evidence>
<evidence type="ECO:0000313" key="4">
    <source>
        <dbReference type="Proteomes" id="UP000199199"/>
    </source>
</evidence>
<feature type="transmembrane region" description="Helical" evidence="2">
    <location>
        <begin position="12"/>
        <end position="31"/>
    </location>
</feature>
<keyword evidence="4" id="KW-1185">Reference proteome</keyword>
<keyword evidence="2" id="KW-1133">Transmembrane helix</keyword>
<accession>A0A1I6P3Z2</accession>
<dbReference type="Proteomes" id="UP000199199">
    <property type="component" value="Unassembled WGS sequence"/>
</dbReference>
<dbReference type="AlphaFoldDB" id="A0A1I6P3Z2"/>
<sequence length="122" mass="13525">MNLQRLLRGDPGRNSLLYLGIGGISLVKALAVRDDPERFRRELLDAGLFIGVGLLLRRYSTMREQKRAELQEQIPDWVVDVAGSTGSQSGLRSKAKRRLTGGAQAETEPTLGDHARSILKNR</sequence>
<organism evidence="3 4">
    <name type="scientific">Halostagnicola kamekurae</name>
    <dbReference type="NCBI Taxonomy" id="619731"/>
    <lineage>
        <taxon>Archaea</taxon>
        <taxon>Methanobacteriati</taxon>
        <taxon>Methanobacteriota</taxon>
        <taxon>Stenosarchaea group</taxon>
        <taxon>Halobacteria</taxon>
        <taxon>Halobacteriales</taxon>
        <taxon>Natrialbaceae</taxon>
        <taxon>Halostagnicola</taxon>
    </lineage>
</organism>
<feature type="region of interest" description="Disordered" evidence="1">
    <location>
        <begin position="85"/>
        <end position="122"/>
    </location>
</feature>